<evidence type="ECO:0000313" key="11">
    <source>
        <dbReference type="Proteomes" id="UP001551482"/>
    </source>
</evidence>
<keyword evidence="4 8" id="KW-0812">Transmembrane</keyword>
<accession>A0ABV3DG17</accession>
<dbReference type="Proteomes" id="UP001551482">
    <property type="component" value="Unassembled WGS sequence"/>
</dbReference>
<gene>
    <name evidence="10" type="ORF">AB0C36_14455</name>
</gene>
<feature type="compositionally biased region" description="Basic and acidic residues" evidence="7">
    <location>
        <begin position="612"/>
        <end position="622"/>
    </location>
</feature>
<dbReference type="SUPFAM" id="SSF53448">
    <property type="entry name" value="Nucleotide-diphospho-sugar transferases"/>
    <property type="match status" value="1"/>
</dbReference>
<dbReference type="Pfam" id="PF13632">
    <property type="entry name" value="Glyco_trans_2_3"/>
    <property type="match status" value="1"/>
</dbReference>
<dbReference type="RefSeq" id="WP_358353592.1">
    <property type="nucleotide sequence ID" value="NZ_JBEZFP010000030.1"/>
</dbReference>
<feature type="transmembrane region" description="Helical" evidence="8">
    <location>
        <begin position="420"/>
        <end position="442"/>
    </location>
</feature>
<comment type="subcellular location">
    <subcellularLocation>
        <location evidence="1">Membrane</location>
        <topology evidence="1">Multi-pass membrane protein</topology>
    </subcellularLocation>
</comment>
<feature type="transmembrane region" description="Helical" evidence="8">
    <location>
        <begin position="530"/>
        <end position="553"/>
    </location>
</feature>
<name>A0ABV3DG17_9ACTN</name>
<feature type="transmembrane region" description="Helical" evidence="8">
    <location>
        <begin position="559"/>
        <end position="580"/>
    </location>
</feature>
<comment type="caution">
    <text evidence="10">The sequence shown here is derived from an EMBL/GenBank/DDBJ whole genome shotgun (WGS) entry which is preliminary data.</text>
</comment>
<evidence type="ECO:0000256" key="4">
    <source>
        <dbReference type="ARBA" id="ARBA00022692"/>
    </source>
</evidence>
<proteinExistence type="predicted"/>
<sequence>MSGTGDRRGRRRAREGRVRRANKRERRNRIAHRAYLDCATVAGPLNPAPDGPYTVAFRAVARPWTKFTLHVLVLVNVVAGLAFVGWLLLPEHVPGAGITWVQGWKLTVARIAFCAVIIVELTRLVQTVSVWIFASRAKDPLPVEPESGLRVAVLTTIVPAKEPIEIVERTLVAMKEIEYDGQVDVWILDEGDDPEVKAMAARIGVHHFSRKGRPEYNRLEGEFRAKTKSGNHNSWRAEHEHNYDVVAQMDPDHVPLTCFLERTLGYFRDPDVAFVVAPQVYGNMYDNWVAHGAGVQQFMFSGVVERGGNGLDAPLLIGTNHLYRPTAWRQIGGYQDSIIEDHLTSMRVQGTDNPATGNRWKGVYTPDVLAIGEGPTSWTDYFNQQKRWAYGIWEILLDRKMRSGIRLSLRQRILYGFVQFYYPSVAVTSLLGIVATATYLLCGISAMRVNGGHWLALWAASMGSWFVLWLWLRRFNLAAHERREVGAAGIALTLFAGPVYVSAAIAAILRRPLAYAVTAKGELRSAESLSTFRLHLFWAALAGGLIGASIMLSNDQTVLRVWAGLALFTGLMPPLMSLFTGRRAARDAVKAAASRAEQLQEARGRAAAKQAKQAERAERAEQAKNAAEAEEAKSPRGAGGQAHVPMPRATDDGTAHPASDPAGEPASGRTRDAAPGQTADQPGDEVSDFDGLYYDETVAGAHGRRAVG</sequence>
<evidence type="ECO:0000256" key="8">
    <source>
        <dbReference type="SAM" id="Phobius"/>
    </source>
</evidence>
<keyword evidence="11" id="KW-1185">Reference proteome</keyword>
<dbReference type="PANTHER" id="PTHR43867">
    <property type="entry name" value="CELLULOSE SYNTHASE CATALYTIC SUBUNIT A [UDP-FORMING]"/>
    <property type="match status" value="1"/>
</dbReference>
<feature type="transmembrane region" description="Helical" evidence="8">
    <location>
        <begin position="454"/>
        <end position="472"/>
    </location>
</feature>
<feature type="transmembrane region" description="Helical" evidence="8">
    <location>
        <begin position="487"/>
        <end position="509"/>
    </location>
</feature>
<keyword evidence="5 8" id="KW-1133">Transmembrane helix</keyword>
<feature type="region of interest" description="Disordered" evidence="7">
    <location>
        <begin position="600"/>
        <end position="692"/>
    </location>
</feature>
<feature type="compositionally biased region" description="Basic residues" evidence="7">
    <location>
        <begin position="8"/>
        <end position="25"/>
    </location>
</feature>
<dbReference type="InterPro" id="IPR050321">
    <property type="entry name" value="Glycosyltr_2/OpgH_subfam"/>
</dbReference>
<keyword evidence="6 8" id="KW-0472">Membrane</keyword>
<evidence type="ECO:0000256" key="2">
    <source>
        <dbReference type="ARBA" id="ARBA00022676"/>
    </source>
</evidence>
<organism evidence="10 11">
    <name type="scientific">Streptodolium elevatio</name>
    <dbReference type="NCBI Taxonomy" id="3157996"/>
    <lineage>
        <taxon>Bacteria</taxon>
        <taxon>Bacillati</taxon>
        <taxon>Actinomycetota</taxon>
        <taxon>Actinomycetes</taxon>
        <taxon>Kitasatosporales</taxon>
        <taxon>Streptomycetaceae</taxon>
        <taxon>Streptodolium</taxon>
    </lineage>
</organism>
<evidence type="ECO:0000313" key="10">
    <source>
        <dbReference type="EMBL" id="MEU8134703.1"/>
    </source>
</evidence>
<keyword evidence="2" id="KW-0328">Glycosyltransferase</keyword>
<evidence type="ECO:0000256" key="7">
    <source>
        <dbReference type="SAM" id="MobiDB-lite"/>
    </source>
</evidence>
<evidence type="ECO:0000256" key="5">
    <source>
        <dbReference type="ARBA" id="ARBA00022989"/>
    </source>
</evidence>
<reference evidence="10 11" key="1">
    <citation type="submission" date="2024-06" db="EMBL/GenBank/DDBJ databases">
        <title>The Natural Products Discovery Center: Release of the First 8490 Sequenced Strains for Exploring Actinobacteria Biosynthetic Diversity.</title>
        <authorList>
            <person name="Kalkreuter E."/>
            <person name="Kautsar S.A."/>
            <person name="Yang D."/>
            <person name="Bader C.D."/>
            <person name="Teijaro C.N."/>
            <person name="Fluegel L."/>
            <person name="Davis C.M."/>
            <person name="Simpson J.R."/>
            <person name="Lauterbach L."/>
            <person name="Steele A.D."/>
            <person name="Gui C."/>
            <person name="Meng S."/>
            <person name="Li G."/>
            <person name="Viehrig K."/>
            <person name="Ye F."/>
            <person name="Su P."/>
            <person name="Kiefer A.F."/>
            <person name="Nichols A."/>
            <person name="Cepeda A.J."/>
            <person name="Yan W."/>
            <person name="Fan B."/>
            <person name="Jiang Y."/>
            <person name="Adhikari A."/>
            <person name="Zheng C.-J."/>
            <person name="Schuster L."/>
            <person name="Cowan T.M."/>
            <person name="Smanski M.J."/>
            <person name="Chevrette M.G."/>
            <person name="De Carvalho L.P.S."/>
            <person name="Shen B."/>
        </authorList>
    </citation>
    <scope>NUCLEOTIDE SEQUENCE [LARGE SCALE GENOMIC DNA]</scope>
    <source>
        <strain evidence="10 11">NPDC048946</strain>
    </source>
</reference>
<dbReference type="Gene3D" id="3.90.550.10">
    <property type="entry name" value="Spore Coat Polysaccharide Biosynthesis Protein SpsA, Chain A"/>
    <property type="match status" value="1"/>
</dbReference>
<feature type="region of interest" description="Disordered" evidence="7">
    <location>
        <begin position="1"/>
        <end position="25"/>
    </location>
</feature>
<dbReference type="InterPro" id="IPR001173">
    <property type="entry name" value="Glyco_trans_2-like"/>
</dbReference>
<dbReference type="InterPro" id="IPR029044">
    <property type="entry name" value="Nucleotide-diphossugar_trans"/>
</dbReference>
<evidence type="ECO:0000256" key="3">
    <source>
        <dbReference type="ARBA" id="ARBA00022679"/>
    </source>
</evidence>
<dbReference type="EMBL" id="JBEZFP010000030">
    <property type="protein sequence ID" value="MEU8134703.1"/>
    <property type="molecule type" value="Genomic_DNA"/>
</dbReference>
<feature type="domain" description="Glycosyltransferase 2-like" evidence="9">
    <location>
        <begin position="246"/>
        <end position="444"/>
    </location>
</feature>
<keyword evidence="3" id="KW-0808">Transferase</keyword>
<protein>
    <submittedName>
        <fullName evidence="10">Glycosyltransferase family 2 protein</fullName>
    </submittedName>
</protein>
<evidence type="ECO:0000259" key="9">
    <source>
        <dbReference type="Pfam" id="PF13632"/>
    </source>
</evidence>
<evidence type="ECO:0000256" key="1">
    <source>
        <dbReference type="ARBA" id="ARBA00004141"/>
    </source>
</evidence>
<dbReference type="PANTHER" id="PTHR43867:SF2">
    <property type="entry name" value="CELLULOSE SYNTHASE CATALYTIC SUBUNIT A [UDP-FORMING]"/>
    <property type="match status" value="1"/>
</dbReference>
<feature type="transmembrane region" description="Helical" evidence="8">
    <location>
        <begin position="67"/>
        <end position="89"/>
    </location>
</feature>
<evidence type="ECO:0000256" key="6">
    <source>
        <dbReference type="ARBA" id="ARBA00023136"/>
    </source>
</evidence>